<evidence type="ECO:0000313" key="10">
    <source>
        <dbReference type="EMBL" id="KAF2071499.1"/>
    </source>
</evidence>
<dbReference type="AlphaFoldDB" id="A0A8J4PPY4"/>
<comment type="caution">
    <text evidence="10">The sequence shown here is derived from an EMBL/GenBank/DDBJ whole genome shotgun (WGS) entry which is preliminary data.</text>
</comment>
<feature type="coiled-coil region" evidence="7">
    <location>
        <begin position="59"/>
        <end position="97"/>
    </location>
</feature>
<dbReference type="PROSITE" id="PS50897">
    <property type="entry name" value="CTLH"/>
    <property type="match status" value="1"/>
</dbReference>
<dbReference type="SMART" id="SM00668">
    <property type="entry name" value="CTLH"/>
    <property type="match status" value="1"/>
</dbReference>
<dbReference type="InterPro" id="IPR024964">
    <property type="entry name" value="CTLH/CRA"/>
</dbReference>
<dbReference type="PROSITE" id="PS51867">
    <property type="entry name" value="ZF_RING_GID"/>
    <property type="match status" value="1"/>
</dbReference>
<dbReference type="PROSITE" id="PS50896">
    <property type="entry name" value="LISH"/>
    <property type="match status" value="1"/>
</dbReference>
<dbReference type="GO" id="GO:0043161">
    <property type="term" value="P:proteasome-mediated ubiquitin-dependent protein catabolic process"/>
    <property type="evidence" value="ECO:0007669"/>
    <property type="project" value="InterPro"/>
</dbReference>
<dbReference type="Proteomes" id="UP000695562">
    <property type="component" value="Unassembled WGS sequence"/>
</dbReference>
<proteinExistence type="predicted"/>
<feature type="domain" description="CTLH" evidence="8">
    <location>
        <begin position="156"/>
        <end position="213"/>
    </location>
</feature>
<evidence type="ECO:0000256" key="6">
    <source>
        <dbReference type="PROSITE-ProRule" id="PRU01215"/>
    </source>
</evidence>
<dbReference type="GO" id="GO:0034657">
    <property type="term" value="C:GID complex"/>
    <property type="evidence" value="ECO:0007669"/>
    <property type="project" value="TreeGrafter"/>
</dbReference>
<dbReference type="InterPro" id="IPR006595">
    <property type="entry name" value="CTLH_C"/>
</dbReference>
<gene>
    <name evidence="10" type="ORF">CYY_007177</name>
</gene>
<evidence type="ECO:0000256" key="3">
    <source>
        <dbReference type="ARBA" id="ARBA00022723"/>
    </source>
</evidence>
<dbReference type="CDD" id="cd16659">
    <property type="entry name" value="RING-Ubox_Emp"/>
    <property type="match status" value="1"/>
</dbReference>
<evidence type="ECO:0000256" key="7">
    <source>
        <dbReference type="SAM" id="Coils"/>
    </source>
</evidence>
<evidence type="ECO:0000259" key="8">
    <source>
        <dbReference type="PROSITE" id="PS50897"/>
    </source>
</evidence>
<feature type="zinc finger region" description="RING-Gid-type" evidence="6">
    <location>
        <begin position="309"/>
        <end position="378"/>
    </location>
</feature>
<evidence type="ECO:0000256" key="2">
    <source>
        <dbReference type="ARBA" id="ARBA00022490"/>
    </source>
</evidence>
<evidence type="ECO:0000256" key="5">
    <source>
        <dbReference type="ARBA" id="ARBA00022833"/>
    </source>
</evidence>
<dbReference type="InterPro" id="IPR006594">
    <property type="entry name" value="LisH"/>
</dbReference>
<dbReference type="InterPro" id="IPR044063">
    <property type="entry name" value="ZF_RING_GID"/>
</dbReference>
<organism evidence="10 11">
    <name type="scientific">Polysphondylium violaceum</name>
    <dbReference type="NCBI Taxonomy" id="133409"/>
    <lineage>
        <taxon>Eukaryota</taxon>
        <taxon>Amoebozoa</taxon>
        <taxon>Evosea</taxon>
        <taxon>Eumycetozoa</taxon>
        <taxon>Dictyostelia</taxon>
        <taxon>Dictyosteliales</taxon>
        <taxon>Dictyosteliaceae</taxon>
        <taxon>Polysphondylium</taxon>
    </lineage>
</organism>
<evidence type="ECO:0000256" key="4">
    <source>
        <dbReference type="ARBA" id="ARBA00022771"/>
    </source>
</evidence>
<dbReference type="GO" id="GO:0061630">
    <property type="term" value="F:ubiquitin protein ligase activity"/>
    <property type="evidence" value="ECO:0007669"/>
    <property type="project" value="InterPro"/>
</dbReference>
<accession>A0A8J4PPY4</accession>
<evidence type="ECO:0008006" key="12">
    <source>
        <dbReference type="Google" id="ProtNLM"/>
    </source>
</evidence>
<dbReference type="InterPro" id="IPR013083">
    <property type="entry name" value="Znf_RING/FYVE/PHD"/>
</dbReference>
<dbReference type="OrthoDB" id="1933455at2759"/>
<evidence type="ECO:0000256" key="1">
    <source>
        <dbReference type="ARBA" id="ARBA00004496"/>
    </source>
</evidence>
<dbReference type="GO" id="GO:0005634">
    <property type="term" value="C:nucleus"/>
    <property type="evidence" value="ECO:0007669"/>
    <property type="project" value="TreeGrafter"/>
</dbReference>
<keyword evidence="11" id="KW-1185">Reference proteome</keyword>
<dbReference type="SUPFAM" id="SSF57850">
    <property type="entry name" value="RING/U-box"/>
    <property type="match status" value="1"/>
</dbReference>
<dbReference type="GO" id="GO:0005737">
    <property type="term" value="C:cytoplasm"/>
    <property type="evidence" value="ECO:0007669"/>
    <property type="project" value="UniProtKB-SubCell"/>
</dbReference>
<sequence>MSKDNNIGSEIQLERSLMRVPFECLNKSFRISQKSLEKEMNHIVSHITEINKRKDTISKEDATKTIDKLITKVETLKRKMEESKTEKENQIKKMRFRLHHLKHATTNQNDKFSREEFNETRIDRILVDYFLREGYYKTAIQMSKQLQIESYVDIDIFLSSKKVVEGLLKYDCSEALNWCSDNKSKLKKIKSTLEFNLRIQEFIELVRKNQLLQAINYSRTHLSPNSSSNMKEIQRAMATLAFQKDTTCERYKYLFDSQRWSDLIAQFKNDNFQLHSLTSKSLLDITMQSGLSVLKTESCGEEETKNIDCPLCNPNFSLLADPLPVSLQSHSSLVCRITGQIMNEDNPPMVLPNGNVYCRNAMIDMAKKNNNRIICPRSGNEYKFDDLKRAFVS</sequence>
<keyword evidence="7" id="KW-0175">Coiled coil</keyword>
<dbReference type="PANTHER" id="PTHR12170:SF2">
    <property type="entry name" value="E3 UBIQUITIN-PROTEIN TRANSFERASE MAEA"/>
    <property type="match status" value="1"/>
</dbReference>
<evidence type="ECO:0000259" key="9">
    <source>
        <dbReference type="PROSITE" id="PS51867"/>
    </source>
</evidence>
<comment type="subcellular location">
    <subcellularLocation>
        <location evidence="1">Cytoplasm</location>
    </subcellularLocation>
</comment>
<dbReference type="InterPro" id="IPR045098">
    <property type="entry name" value="Fyv10_fam"/>
</dbReference>
<reference evidence="10" key="1">
    <citation type="submission" date="2020-01" db="EMBL/GenBank/DDBJ databases">
        <title>Development of genomics and gene disruption for Polysphondylium violaceum indicates a role for the polyketide synthase stlB in stalk morphogenesis.</title>
        <authorList>
            <person name="Narita B."/>
            <person name="Kawabe Y."/>
            <person name="Kin K."/>
            <person name="Saito T."/>
            <person name="Gibbs R."/>
            <person name="Kuspa A."/>
            <person name="Muzny D."/>
            <person name="Queller D."/>
            <person name="Richards S."/>
            <person name="Strassman J."/>
            <person name="Sucgang R."/>
            <person name="Worley K."/>
            <person name="Schaap P."/>
        </authorList>
    </citation>
    <scope>NUCLEOTIDE SEQUENCE</scope>
    <source>
        <strain evidence="10">QSvi11</strain>
    </source>
</reference>
<keyword evidence="4 6" id="KW-0863">Zinc-finger</keyword>
<keyword evidence="2" id="KW-0963">Cytoplasm</keyword>
<evidence type="ECO:0000313" key="11">
    <source>
        <dbReference type="Proteomes" id="UP000695562"/>
    </source>
</evidence>
<dbReference type="PANTHER" id="PTHR12170">
    <property type="entry name" value="MACROPHAGE ERYTHROBLAST ATTACHER-RELATED"/>
    <property type="match status" value="1"/>
</dbReference>
<protein>
    <recommendedName>
        <fullName evidence="12">Macrophage erythroblast attacher</fullName>
    </recommendedName>
</protein>
<dbReference type="EMBL" id="AJWJ01000368">
    <property type="protein sequence ID" value="KAF2071499.1"/>
    <property type="molecule type" value="Genomic_DNA"/>
</dbReference>
<dbReference type="GO" id="GO:0008270">
    <property type="term" value="F:zinc ion binding"/>
    <property type="evidence" value="ECO:0007669"/>
    <property type="project" value="UniProtKB-KW"/>
</dbReference>
<keyword evidence="5" id="KW-0862">Zinc</keyword>
<dbReference type="InterPro" id="IPR013144">
    <property type="entry name" value="CRA_dom"/>
</dbReference>
<name>A0A8J4PPY4_9MYCE</name>
<dbReference type="Pfam" id="PF10607">
    <property type="entry name" value="CTLH"/>
    <property type="match status" value="1"/>
</dbReference>
<dbReference type="Gene3D" id="3.30.40.10">
    <property type="entry name" value="Zinc/RING finger domain, C3HC4 (zinc finger)"/>
    <property type="match status" value="1"/>
</dbReference>
<keyword evidence="3" id="KW-0479">Metal-binding</keyword>
<dbReference type="SMART" id="SM00757">
    <property type="entry name" value="CRA"/>
    <property type="match status" value="1"/>
</dbReference>
<feature type="domain" description="RING-Gid-type" evidence="9">
    <location>
        <begin position="309"/>
        <end position="378"/>
    </location>
</feature>